<keyword evidence="9 13" id="KW-0732">Signal</keyword>
<dbReference type="EC" id="3.4.-.-" evidence="13"/>
<proteinExistence type="inferred from homology"/>
<evidence type="ECO:0000256" key="4">
    <source>
        <dbReference type="ARBA" id="ARBA00005957"/>
    </source>
</evidence>
<evidence type="ECO:0000256" key="5">
    <source>
        <dbReference type="ARBA" id="ARBA00022438"/>
    </source>
</evidence>
<evidence type="ECO:0000256" key="14">
    <source>
        <dbReference type="SAM" id="MobiDB-lite"/>
    </source>
</evidence>
<protein>
    <recommendedName>
        <fullName evidence="13">Peptide hydrolase</fullName>
        <ecNumber evidence="13">3.4.-.-</ecNumber>
    </recommendedName>
</protein>
<evidence type="ECO:0000256" key="11">
    <source>
        <dbReference type="ARBA" id="ARBA00022833"/>
    </source>
</evidence>
<dbReference type="CDD" id="cd03876">
    <property type="entry name" value="M28_SGAP_like"/>
    <property type="match status" value="1"/>
</dbReference>
<evidence type="ECO:0000256" key="2">
    <source>
        <dbReference type="ARBA" id="ARBA00004613"/>
    </source>
</evidence>
<evidence type="ECO:0000256" key="12">
    <source>
        <dbReference type="ARBA" id="ARBA00023180"/>
    </source>
</evidence>
<evidence type="ECO:0000259" key="16">
    <source>
        <dbReference type="Pfam" id="PF04389"/>
    </source>
</evidence>
<dbReference type="Pfam" id="PF04389">
    <property type="entry name" value="Peptidase_M28"/>
    <property type="match status" value="1"/>
</dbReference>
<dbReference type="Proteomes" id="UP001302367">
    <property type="component" value="Chromosome 4"/>
</dbReference>
<gene>
    <name evidence="17" type="ORF">CB0940_04659</name>
    <name evidence="18" type="ORF">RHO25_006552</name>
</gene>
<evidence type="ECO:0000256" key="9">
    <source>
        <dbReference type="ARBA" id="ARBA00022729"/>
    </source>
</evidence>
<evidence type="ECO:0000256" key="3">
    <source>
        <dbReference type="ARBA" id="ARBA00005634"/>
    </source>
</evidence>
<dbReference type="GO" id="GO:0008235">
    <property type="term" value="F:metalloexopeptidase activity"/>
    <property type="evidence" value="ECO:0007669"/>
    <property type="project" value="InterPro"/>
</dbReference>
<feature type="compositionally biased region" description="Basic residues" evidence="14">
    <location>
        <begin position="492"/>
        <end position="510"/>
    </location>
</feature>
<dbReference type="AlphaFoldDB" id="A0A2G5HLQ2"/>
<feature type="domain" description="Peptidase M28" evidence="16">
    <location>
        <begin position="250"/>
        <end position="460"/>
    </location>
</feature>
<evidence type="ECO:0000256" key="8">
    <source>
        <dbReference type="ARBA" id="ARBA00022723"/>
    </source>
</evidence>
<dbReference type="InterPro" id="IPR041756">
    <property type="entry name" value="M28_SGAP-like"/>
</dbReference>
<dbReference type="Pfam" id="PF02225">
    <property type="entry name" value="PA"/>
    <property type="match status" value="1"/>
</dbReference>
<feature type="chain" id="PRO_5013424745" description="Peptide hydrolase" evidence="13">
    <location>
        <begin position="20"/>
        <end position="525"/>
    </location>
</feature>
<dbReference type="GO" id="GO:0046872">
    <property type="term" value="F:metal ion binding"/>
    <property type="evidence" value="ECO:0007669"/>
    <property type="project" value="UniProtKB-KW"/>
</dbReference>
<dbReference type="InterPro" id="IPR003137">
    <property type="entry name" value="PA_domain"/>
</dbReference>
<keyword evidence="7 13" id="KW-0645">Protease</keyword>
<dbReference type="InterPro" id="IPR045175">
    <property type="entry name" value="M28_fam"/>
</dbReference>
<reference evidence="18 20" key="2">
    <citation type="submission" date="2023-09" db="EMBL/GenBank/DDBJ databases">
        <title>Complete-Gapless Cercospora beticola genome.</title>
        <authorList>
            <person name="Wyatt N.A."/>
            <person name="Spanner R.E."/>
            <person name="Bolton M.D."/>
        </authorList>
    </citation>
    <scope>NUCLEOTIDE SEQUENCE [LARGE SCALE GENOMIC DNA]</scope>
    <source>
        <strain evidence="18">Cb09-40</strain>
    </source>
</reference>
<keyword evidence="5 17" id="KW-0031">Aminopeptidase</keyword>
<reference evidence="17 19" key="1">
    <citation type="submission" date="2015-10" db="EMBL/GenBank/DDBJ databases">
        <title>The cercosporin biosynthetic gene cluster was horizontally transferred to several fungal lineages and shown to be expanded in Cercospora beticola based on microsynteny with recipient genomes.</title>
        <authorList>
            <person name="De Jonge R."/>
            <person name="Ebert M.K."/>
            <person name="Suttle J.C."/>
            <person name="Jurick Ii W.M."/>
            <person name="Secor G.A."/>
            <person name="Thomma B.P."/>
            <person name="Van De Peer Y."/>
            <person name="Bolton M.D."/>
        </authorList>
    </citation>
    <scope>NUCLEOTIDE SEQUENCE [LARGE SCALE GENOMIC DNA]</scope>
    <source>
        <strain evidence="17 19">09-40</strain>
    </source>
</reference>
<keyword evidence="11 13" id="KW-0862">Zinc</keyword>
<dbReference type="PANTHER" id="PTHR12147">
    <property type="entry name" value="METALLOPEPTIDASE M28 FAMILY MEMBER"/>
    <property type="match status" value="1"/>
</dbReference>
<feature type="region of interest" description="Disordered" evidence="14">
    <location>
        <begin position="480"/>
        <end position="525"/>
    </location>
</feature>
<evidence type="ECO:0000259" key="15">
    <source>
        <dbReference type="Pfam" id="PF02225"/>
    </source>
</evidence>
<comment type="similarity">
    <text evidence="3">Belongs to the peptidase M28 family. M28B subfamily.</text>
</comment>
<evidence type="ECO:0000256" key="13">
    <source>
        <dbReference type="RuleBase" id="RU361240"/>
    </source>
</evidence>
<dbReference type="EMBL" id="LKMD01000105">
    <property type="protein sequence ID" value="PIA93142.1"/>
    <property type="molecule type" value="Genomic_DNA"/>
</dbReference>
<dbReference type="Gene3D" id="3.50.30.30">
    <property type="match status" value="1"/>
</dbReference>
<sequence length="525" mass="55969">MVRSSLFLACTALAAFANAHNNPLEARQEEVSAATYGPGKGKPNVNSKKLQAAIKESALKKKAKELERAAYSTPERNRVFGSAGHENTLKFIESYLEKEDDYFTYRRQEFVELYSQGSGTFSAGGTSYPLSVFTYSSSTDGVVDAPIVAVANLGCDAADYPAEVSGAIALISRGTCNFAVKATNAKAAGALGAVVYNNVPGNVAGTLGGTGDYAPVGGISQENATTIQAALPLTGQLEIDSVVENRTTYNIIADSKSGDKNNVVVIGAHSDSVFAGPGINDDGSGTIGILETAIQLAKKKYRLKNALRVCWWSAEEYGLLGSEYYVANLPQEERDKIALYLNFDMIASPNWQYALYDGDASTFSNTTGVVIPPGSDKIEHFFQDWFKEQGIPTKDSEFNGRSDYGPFIATDVGIPAGGIFTGAEALKTEEEADLWGGQAGVAYDPNYHLVGDNYTNLAFEPFLVNTKAIAASVAKYTMDTSDIPPRTSGAKVKSRGAHPHAKKNAVHSHSHQPGLQCGSEPKELA</sequence>
<evidence type="ECO:0000313" key="19">
    <source>
        <dbReference type="Proteomes" id="UP000230605"/>
    </source>
</evidence>
<evidence type="ECO:0000313" key="20">
    <source>
        <dbReference type="Proteomes" id="UP001302367"/>
    </source>
</evidence>
<dbReference type="PANTHER" id="PTHR12147:SF26">
    <property type="entry name" value="PEPTIDASE M28 DOMAIN-CONTAINING PROTEIN"/>
    <property type="match status" value="1"/>
</dbReference>
<keyword evidence="12" id="KW-0325">Glycoprotein</keyword>
<keyword evidence="6" id="KW-0964">Secreted</keyword>
<comment type="cofactor">
    <cofactor evidence="1">
        <name>Zn(2+)</name>
        <dbReference type="ChEBI" id="CHEBI:29105"/>
    </cofactor>
</comment>
<evidence type="ECO:0000256" key="10">
    <source>
        <dbReference type="ARBA" id="ARBA00022801"/>
    </source>
</evidence>
<evidence type="ECO:0000256" key="6">
    <source>
        <dbReference type="ARBA" id="ARBA00022525"/>
    </source>
</evidence>
<dbReference type="Proteomes" id="UP000230605">
    <property type="component" value="Chromosome 4"/>
</dbReference>
<dbReference type="SUPFAM" id="SSF52025">
    <property type="entry name" value="PA domain"/>
    <property type="match status" value="1"/>
</dbReference>
<dbReference type="FunFam" id="3.40.630.10:FF:000054">
    <property type="entry name" value="Peptide hydrolase"/>
    <property type="match status" value="1"/>
</dbReference>
<feature type="signal peptide" evidence="13">
    <location>
        <begin position="1"/>
        <end position="19"/>
    </location>
</feature>
<dbReference type="InterPro" id="IPR007484">
    <property type="entry name" value="Peptidase_M28"/>
</dbReference>
<keyword evidence="8 13" id="KW-0479">Metal-binding</keyword>
<comment type="subcellular location">
    <subcellularLocation>
        <location evidence="2">Secreted</location>
    </subcellularLocation>
</comment>
<dbReference type="GO" id="GO:0004177">
    <property type="term" value="F:aminopeptidase activity"/>
    <property type="evidence" value="ECO:0007669"/>
    <property type="project" value="UniProtKB-KW"/>
</dbReference>
<feature type="domain" description="PA" evidence="15">
    <location>
        <begin position="143"/>
        <end position="226"/>
    </location>
</feature>
<name>A0A2G5HLQ2_CERBT</name>
<dbReference type="InterPro" id="IPR046450">
    <property type="entry name" value="PA_dom_sf"/>
</dbReference>
<organism evidence="17 19">
    <name type="scientific">Cercospora beticola</name>
    <name type="common">Sugarbeet leaf spot fungus</name>
    <dbReference type="NCBI Taxonomy" id="122368"/>
    <lineage>
        <taxon>Eukaryota</taxon>
        <taxon>Fungi</taxon>
        <taxon>Dikarya</taxon>
        <taxon>Ascomycota</taxon>
        <taxon>Pezizomycotina</taxon>
        <taxon>Dothideomycetes</taxon>
        <taxon>Dothideomycetidae</taxon>
        <taxon>Mycosphaerellales</taxon>
        <taxon>Mycosphaerellaceae</taxon>
        <taxon>Cercospora</taxon>
    </lineage>
</organism>
<keyword evidence="20" id="KW-1185">Reference proteome</keyword>
<dbReference type="CDD" id="cd02130">
    <property type="entry name" value="PA_ScAPY_like"/>
    <property type="match status" value="1"/>
</dbReference>
<dbReference type="GO" id="GO:0005576">
    <property type="term" value="C:extracellular region"/>
    <property type="evidence" value="ECO:0007669"/>
    <property type="project" value="UniProtKB-SubCell"/>
</dbReference>
<dbReference type="OrthoDB" id="10013407at2759"/>
<keyword evidence="10 13" id="KW-0378">Hydrolase</keyword>
<comment type="similarity">
    <text evidence="4">Belongs to the peptidase M28 family. M28A subfamily.</text>
</comment>
<dbReference type="SUPFAM" id="SSF53187">
    <property type="entry name" value="Zn-dependent exopeptidases"/>
    <property type="match status" value="1"/>
</dbReference>
<accession>A0A2G5HLQ2</accession>
<dbReference type="Gene3D" id="3.40.630.10">
    <property type="entry name" value="Zn peptidases"/>
    <property type="match status" value="1"/>
</dbReference>
<evidence type="ECO:0000256" key="1">
    <source>
        <dbReference type="ARBA" id="ARBA00001947"/>
    </source>
</evidence>
<dbReference type="EMBL" id="CP134187">
    <property type="protein sequence ID" value="WPB01919.1"/>
    <property type="molecule type" value="Genomic_DNA"/>
</dbReference>
<evidence type="ECO:0000256" key="7">
    <source>
        <dbReference type="ARBA" id="ARBA00022670"/>
    </source>
</evidence>
<evidence type="ECO:0000313" key="18">
    <source>
        <dbReference type="EMBL" id="WPB01919.1"/>
    </source>
</evidence>
<evidence type="ECO:0000313" key="17">
    <source>
        <dbReference type="EMBL" id="PIA93142.1"/>
    </source>
</evidence>
<dbReference type="GO" id="GO:0006508">
    <property type="term" value="P:proteolysis"/>
    <property type="evidence" value="ECO:0007669"/>
    <property type="project" value="UniProtKB-KW"/>
</dbReference>